<evidence type="ECO:0000313" key="4">
    <source>
        <dbReference type="Proteomes" id="UP000190102"/>
    </source>
</evidence>
<keyword evidence="1" id="KW-1133">Transmembrane helix</keyword>
<proteinExistence type="predicted"/>
<accession>A0A1T4LZU7</accession>
<dbReference type="Proteomes" id="UP000190102">
    <property type="component" value="Unassembled WGS sequence"/>
</dbReference>
<keyword evidence="4" id="KW-1185">Reference proteome</keyword>
<dbReference type="Gene3D" id="3.30.70.2880">
    <property type="match status" value="1"/>
</dbReference>
<dbReference type="OrthoDB" id="5442761at2"/>
<feature type="transmembrane region" description="Helical" evidence="1">
    <location>
        <begin position="14"/>
        <end position="34"/>
    </location>
</feature>
<feature type="domain" description="PelD GGDEF" evidence="2">
    <location>
        <begin position="312"/>
        <end position="435"/>
    </location>
</feature>
<dbReference type="EMBL" id="FUWR01000004">
    <property type="protein sequence ID" value="SJZ60253.1"/>
    <property type="molecule type" value="Genomic_DNA"/>
</dbReference>
<reference evidence="4" key="1">
    <citation type="submission" date="2017-02" db="EMBL/GenBank/DDBJ databases">
        <authorList>
            <person name="Varghese N."/>
            <person name="Submissions S."/>
        </authorList>
    </citation>
    <scope>NUCLEOTIDE SEQUENCE [LARGE SCALE GENOMIC DNA]</scope>
    <source>
        <strain evidence="4">ATCC BAA-34</strain>
    </source>
</reference>
<evidence type="ECO:0000313" key="3">
    <source>
        <dbReference type="EMBL" id="SJZ60253.1"/>
    </source>
</evidence>
<protein>
    <recommendedName>
        <fullName evidence="2">PelD GGDEF domain-containing protein</fullName>
    </recommendedName>
</protein>
<evidence type="ECO:0000259" key="2">
    <source>
        <dbReference type="Pfam" id="PF16963"/>
    </source>
</evidence>
<dbReference type="AlphaFoldDB" id="A0A1T4LZU7"/>
<keyword evidence="1" id="KW-0812">Transmembrane</keyword>
<dbReference type="InterPro" id="IPR029016">
    <property type="entry name" value="GAF-like_dom_sf"/>
</dbReference>
<evidence type="ECO:0000256" key="1">
    <source>
        <dbReference type="SAM" id="Phobius"/>
    </source>
</evidence>
<organism evidence="3 4">
    <name type="scientific">Trichlorobacter thiogenes</name>
    <dbReference type="NCBI Taxonomy" id="115783"/>
    <lineage>
        <taxon>Bacteria</taxon>
        <taxon>Pseudomonadati</taxon>
        <taxon>Thermodesulfobacteriota</taxon>
        <taxon>Desulfuromonadia</taxon>
        <taxon>Geobacterales</taxon>
        <taxon>Geobacteraceae</taxon>
        <taxon>Trichlorobacter</taxon>
    </lineage>
</organism>
<dbReference type="RefSeq" id="WP_078789354.1">
    <property type="nucleotide sequence ID" value="NZ_FUWR01000004.1"/>
</dbReference>
<dbReference type="InterPro" id="IPR031583">
    <property type="entry name" value="PelD_GGDEF"/>
</dbReference>
<dbReference type="STRING" id="115783.SAMN02745119_01084"/>
<gene>
    <name evidence="3" type="ORF">SAMN02745119_01084</name>
</gene>
<keyword evidence="1" id="KW-0472">Membrane</keyword>
<dbReference type="Pfam" id="PF16963">
    <property type="entry name" value="PelD_GGDEF"/>
    <property type="match status" value="1"/>
</dbReference>
<name>A0A1T4LZU7_9BACT</name>
<dbReference type="Gene3D" id="3.30.450.40">
    <property type="match status" value="1"/>
</dbReference>
<dbReference type="InterPro" id="IPR038367">
    <property type="entry name" value="PelD_GGDEF_sf"/>
</dbReference>
<sequence length="437" mass="47696">MSGLAGIFTRFPRLIAWLETLGLTLLIPLAGVVLNQDDPFFVKAEFPWLWLGPLLVALRYGIAPALSSVSLVMLLWFGAVIVGLVSGAFPLHFMLGGVLLALLAGQFSTSWSTRLRRSDQLSRHASERFQQLSRAYFMVRHSHDRLEQNLVSRPVTLRQAMMELRRLLVEKGGVVSPELAGELMVILAHYCSLSSAAIYAVRHGVPDLVPLAQCGQGAPCLPDDLLVRSALESGTTAYQAANRLGGSQHSSYLVAAPLCSSSGHLLGVVLVSDMPFMALHRETLQILGVLLAYAADHVEAAATAKNVTTIYPDCPTVFGAELIKMIRLKRDLDIVSTLVVINLPPGPRLDELCQVVERQQRGLDHGWRRDLGWGVQFVTLMPFSGPTAMEGYQARLNEVLKGQFKITLQGAGISLKYVVVSADEPELQLANLLTEEA</sequence>